<protein>
    <submittedName>
        <fullName evidence="1">Uncharacterized protein</fullName>
    </submittedName>
</protein>
<dbReference type="EMBL" id="CM017707">
    <property type="protein sequence ID" value="TYG61164.1"/>
    <property type="molecule type" value="Genomic_DNA"/>
</dbReference>
<reference evidence="1 2" key="1">
    <citation type="submission" date="2019-06" db="EMBL/GenBank/DDBJ databases">
        <title>WGS assembly of Gossypium darwinii.</title>
        <authorList>
            <person name="Chen Z.J."/>
            <person name="Sreedasyam A."/>
            <person name="Ando A."/>
            <person name="Song Q."/>
            <person name="De L."/>
            <person name="Hulse-Kemp A."/>
            <person name="Ding M."/>
            <person name="Ye W."/>
            <person name="Kirkbride R."/>
            <person name="Jenkins J."/>
            <person name="Plott C."/>
            <person name="Lovell J."/>
            <person name="Lin Y.-M."/>
            <person name="Vaughn R."/>
            <person name="Liu B."/>
            <person name="Li W."/>
            <person name="Simpson S."/>
            <person name="Scheffler B."/>
            <person name="Saski C."/>
            <person name="Grover C."/>
            <person name="Hu G."/>
            <person name="Conover J."/>
            <person name="Carlson J."/>
            <person name="Shu S."/>
            <person name="Boston L."/>
            <person name="Williams M."/>
            <person name="Peterson D."/>
            <person name="Mcgee K."/>
            <person name="Jones D."/>
            <person name="Wendel J."/>
            <person name="Stelly D."/>
            <person name="Grimwood J."/>
            <person name="Schmutz J."/>
        </authorList>
    </citation>
    <scope>NUCLEOTIDE SEQUENCE [LARGE SCALE GENOMIC DNA]</scope>
    <source>
        <strain evidence="1">1808015.09</strain>
    </source>
</reference>
<name>A0A5D2BUZ7_GOSDA</name>
<proteinExistence type="predicted"/>
<dbReference type="AlphaFoldDB" id="A0A5D2BUZ7"/>
<evidence type="ECO:0000313" key="2">
    <source>
        <dbReference type="Proteomes" id="UP000323506"/>
    </source>
</evidence>
<accession>A0A5D2BUZ7</accession>
<sequence>MFAIELKPKGPLIRTVLRCSNKSWILERKQTGIIFLAASPQVLDRLLTAMKDLVPALWLHNIYKGLSSKIEIVEKVRTQVHGSIELYLPYLAASLPPLLKVIHIVTSRTQHGKMKRKKNEEKTVSVRNALEFGG</sequence>
<evidence type="ECO:0000313" key="1">
    <source>
        <dbReference type="EMBL" id="TYG61164.1"/>
    </source>
</evidence>
<dbReference type="Proteomes" id="UP000323506">
    <property type="component" value="Chromosome D07"/>
</dbReference>
<organism evidence="1 2">
    <name type="scientific">Gossypium darwinii</name>
    <name type="common">Darwin's cotton</name>
    <name type="synonym">Gossypium barbadense var. darwinii</name>
    <dbReference type="NCBI Taxonomy" id="34276"/>
    <lineage>
        <taxon>Eukaryota</taxon>
        <taxon>Viridiplantae</taxon>
        <taxon>Streptophyta</taxon>
        <taxon>Embryophyta</taxon>
        <taxon>Tracheophyta</taxon>
        <taxon>Spermatophyta</taxon>
        <taxon>Magnoliopsida</taxon>
        <taxon>eudicotyledons</taxon>
        <taxon>Gunneridae</taxon>
        <taxon>Pentapetalae</taxon>
        <taxon>rosids</taxon>
        <taxon>malvids</taxon>
        <taxon>Malvales</taxon>
        <taxon>Malvaceae</taxon>
        <taxon>Malvoideae</taxon>
        <taxon>Gossypium</taxon>
    </lineage>
</organism>
<keyword evidence="2" id="KW-1185">Reference proteome</keyword>
<gene>
    <name evidence="1" type="ORF">ES288_D07G125400v1</name>
</gene>